<feature type="transmembrane region" description="Helical" evidence="8">
    <location>
        <begin position="170"/>
        <end position="188"/>
    </location>
</feature>
<organism evidence="9 10">
    <name type="scientific">Lampropedia aestuarii</name>
    <dbReference type="NCBI Taxonomy" id="2562762"/>
    <lineage>
        <taxon>Bacteria</taxon>
        <taxon>Pseudomonadati</taxon>
        <taxon>Pseudomonadota</taxon>
        <taxon>Betaproteobacteria</taxon>
        <taxon>Burkholderiales</taxon>
        <taxon>Comamonadaceae</taxon>
        <taxon>Lampropedia</taxon>
    </lineage>
</organism>
<dbReference type="PANTHER" id="PTHR34979:SF1">
    <property type="entry name" value="INNER MEMBRANE PROTEIN YGAZ"/>
    <property type="match status" value="1"/>
</dbReference>
<sequence length="239" mass="25187">MKRPHIQAISAGMLASFSIVAGYLPIAFSFGVAAVQAGLDARVAVLTSLLVYAGASQFLLISLLAAGAGLWTALPTVLLMNARHMLYGPALVAQDLACAQKSNGQLASPWLAFGLTDEVFATAMSKQAQIAPEQRDLWLLGLQLGAYATWVGGTVLGVSFVREVANWPSAVRDGLDFVLPALFFALLLETGIRRWRVPVLIAAVTALGLGFFLKSYHALALAIVAGALGQGIDTHRTTP</sequence>
<keyword evidence="7 8" id="KW-0472">Membrane</keyword>
<dbReference type="EMBL" id="SSWX01000001">
    <property type="protein sequence ID" value="THJ36578.1"/>
    <property type="molecule type" value="Genomic_DNA"/>
</dbReference>
<feature type="transmembrane region" description="Helical" evidence="8">
    <location>
        <begin position="195"/>
        <end position="213"/>
    </location>
</feature>
<evidence type="ECO:0000256" key="6">
    <source>
        <dbReference type="ARBA" id="ARBA00022989"/>
    </source>
</evidence>
<dbReference type="AlphaFoldDB" id="A0A4S5C282"/>
<feature type="transmembrane region" description="Helical" evidence="8">
    <location>
        <begin position="12"/>
        <end position="37"/>
    </location>
</feature>
<evidence type="ECO:0000313" key="9">
    <source>
        <dbReference type="EMBL" id="THJ36578.1"/>
    </source>
</evidence>
<comment type="caution">
    <text evidence="9">The sequence shown here is derived from an EMBL/GenBank/DDBJ whole genome shotgun (WGS) entry which is preliminary data.</text>
</comment>
<keyword evidence="5 8" id="KW-0812">Transmembrane</keyword>
<evidence type="ECO:0000256" key="1">
    <source>
        <dbReference type="ARBA" id="ARBA00004651"/>
    </source>
</evidence>
<evidence type="ECO:0000256" key="5">
    <source>
        <dbReference type="ARBA" id="ARBA00022692"/>
    </source>
</evidence>
<keyword evidence="4" id="KW-1003">Cell membrane</keyword>
<feature type="transmembrane region" description="Helical" evidence="8">
    <location>
        <begin position="49"/>
        <end position="74"/>
    </location>
</feature>
<proteinExistence type="inferred from homology"/>
<keyword evidence="10" id="KW-1185">Reference proteome</keyword>
<comment type="subcellular location">
    <subcellularLocation>
        <location evidence="1">Cell membrane</location>
        <topology evidence="1">Multi-pass membrane protein</topology>
    </subcellularLocation>
</comment>
<comment type="similarity">
    <text evidence="2">Belongs to the AzlC family.</text>
</comment>
<feature type="transmembrane region" description="Helical" evidence="8">
    <location>
        <begin position="137"/>
        <end position="158"/>
    </location>
</feature>
<reference evidence="9 10" key="1">
    <citation type="submission" date="2019-04" db="EMBL/GenBank/DDBJ databases">
        <title>Lampropedia sp YIM MLB12 draf genome.</title>
        <authorList>
            <person name="Wang Y.-X."/>
        </authorList>
    </citation>
    <scope>NUCLEOTIDE SEQUENCE [LARGE SCALE GENOMIC DNA]</scope>
    <source>
        <strain evidence="9 10">YIM MLB12</strain>
    </source>
</reference>
<evidence type="ECO:0000256" key="4">
    <source>
        <dbReference type="ARBA" id="ARBA00022475"/>
    </source>
</evidence>
<evidence type="ECO:0000256" key="8">
    <source>
        <dbReference type="SAM" id="Phobius"/>
    </source>
</evidence>
<accession>A0A4S5C282</accession>
<evidence type="ECO:0000313" key="10">
    <source>
        <dbReference type="Proteomes" id="UP000306236"/>
    </source>
</evidence>
<dbReference type="PANTHER" id="PTHR34979">
    <property type="entry name" value="INNER MEMBRANE PROTEIN YGAZ"/>
    <property type="match status" value="1"/>
</dbReference>
<dbReference type="InterPro" id="IPR011606">
    <property type="entry name" value="Brnchd-chn_aa_trnsp_permease"/>
</dbReference>
<keyword evidence="6 8" id="KW-1133">Transmembrane helix</keyword>
<gene>
    <name evidence="9" type="ORF">E8K88_01405</name>
</gene>
<name>A0A4S5C282_9BURK</name>
<dbReference type="Pfam" id="PF03591">
    <property type="entry name" value="AzlC"/>
    <property type="match status" value="1"/>
</dbReference>
<evidence type="ECO:0000256" key="3">
    <source>
        <dbReference type="ARBA" id="ARBA00022448"/>
    </source>
</evidence>
<dbReference type="GO" id="GO:0005886">
    <property type="term" value="C:plasma membrane"/>
    <property type="evidence" value="ECO:0007669"/>
    <property type="project" value="UniProtKB-SubCell"/>
</dbReference>
<keyword evidence="3" id="KW-0813">Transport</keyword>
<protein>
    <submittedName>
        <fullName evidence="9">AzlC family ABC transporter permease</fullName>
    </submittedName>
</protein>
<evidence type="ECO:0000256" key="2">
    <source>
        <dbReference type="ARBA" id="ARBA00010735"/>
    </source>
</evidence>
<dbReference type="OrthoDB" id="3177005at2"/>
<dbReference type="GO" id="GO:1903785">
    <property type="term" value="P:L-valine transmembrane transport"/>
    <property type="evidence" value="ECO:0007669"/>
    <property type="project" value="TreeGrafter"/>
</dbReference>
<evidence type="ECO:0000256" key="7">
    <source>
        <dbReference type="ARBA" id="ARBA00023136"/>
    </source>
</evidence>
<dbReference type="RefSeq" id="WP_136404837.1">
    <property type="nucleotide sequence ID" value="NZ_SSWX01000001.1"/>
</dbReference>
<dbReference type="Proteomes" id="UP000306236">
    <property type="component" value="Unassembled WGS sequence"/>
</dbReference>